<dbReference type="Gene3D" id="3.50.30.40">
    <property type="entry name" value="Ribonuclease E inhibitor RraA/RraA-like"/>
    <property type="match status" value="1"/>
</dbReference>
<dbReference type="Proteomes" id="UP000245890">
    <property type="component" value="Unassembled WGS sequence"/>
</dbReference>
<keyword evidence="1" id="KW-0460">Magnesium</keyword>
<dbReference type="SUPFAM" id="SSF89562">
    <property type="entry name" value="RraA-like"/>
    <property type="match status" value="1"/>
</dbReference>
<sequence length="442" mass="48125">MAKPLKIVAFIPAKGSSERVSDKNTRILDGEHLFRRKLLQALDCPAITEVCLDTESAGIAALADDLPVTWLQRPAELASNATDGHAMFAWECSQRPDADIWIQLLCTAPFVTAETIGRAIQRLLAEPEADSLVAVTRAKQYCWTGQGPAYGTGRIPNSVELPETIVEAMSLYIVRRTGEGAATRRFGTRPILFDLDPIEQIDINHHHDLVIAETVAAGFRQAEVTRFRAMLPHLSSPVLSDILKERGHRVVLPKVLRPTSGGKFLGRAKTIELAALAQRPDRSPDGPWHGIYGALQSYRFVRPGDVIMVATDVPEYAYFGDLNANLAIRSGAVGAVIDGATRDTADVRALGLPVYARGQTCDDIKYEGTLKAMNRPITMGEVTIANGDVIFADADGIVAVPRALWPEIEEAAWNVLSNEARIRMQAARGRDVDAILAECGAF</sequence>
<dbReference type="EMBL" id="QENQ01000001">
    <property type="protein sequence ID" value="PVX28290.1"/>
    <property type="molecule type" value="Genomic_DNA"/>
</dbReference>
<dbReference type="RefSeq" id="WP_116467741.1">
    <property type="nucleotide sequence ID" value="NZ_QENQ01000001.1"/>
</dbReference>
<dbReference type="InterPro" id="IPR036704">
    <property type="entry name" value="RraA/RraA-like_sf"/>
</dbReference>
<dbReference type="Pfam" id="PF03737">
    <property type="entry name" value="RraA-like"/>
    <property type="match status" value="1"/>
</dbReference>
<dbReference type="GO" id="GO:0046872">
    <property type="term" value="F:metal ion binding"/>
    <property type="evidence" value="ECO:0007669"/>
    <property type="project" value="UniProtKB-KW"/>
</dbReference>
<dbReference type="OrthoDB" id="9805604at2"/>
<dbReference type="Gene3D" id="3.90.550.10">
    <property type="entry name" value="Spore Coat Polysaccharide Biosynthesis Protein SpsA, Chain A"/>
    <property type="match status" value="1"/>
</dbReference>
<dbReference type="PANTHER" id="PTHR21485">
    <property type="entry name" value="HAD SUPERFAMILY MEMBERS CMAS AND KDSC"/>
    <property type="match status" value="1"/>
</dbReference>
<dbReference type="Pfam" id="PF02348">
    <property type="entry name" value="CTP_transf_3"/>
    <property type="match status" value="1"/>
</dbReference>
<feature type="binding site" evidence="1">
    <location>
        <position position="343"/>
    </location>
    <ligand>
        <name>Mg(2+)</name>
        <dbReference type="ChEBI" id="CHEBI:18420"/>
    </ligand>
</feature>
<comment type="cofactor">
    <cofactor evidence="1">
        <name>Mg(2+)</name>
        <dbReference type="ChEBI" id="CHEBI:18420"/>
    </cofactor>
</comment>
<evidence type="ECO:0000313" key="2">
    <source>
        <dbReference type="EMBL" id="PVX28290.1"/>
    </source>
</evidence>
<dbReference type="GO" id="GO:0008781">
    <property type="term" value="F:N-acylneuraminate cytidylyltransferase activity"/>
    <property type="evidence" value="ECO:0007669"/>
    <property type="project" value="TreeGrafter"/>
</dbReference>
<dbReference type="CDD" id="cd16841">
    <property type="entry name" value="RraA_family"/>
    <property type="match status" value="1"/>
</dbReference>
<dbReference type="InterPro" id="IPR003329">
    <property type="entry name" value="Cytidylyl_trans"/>
</dbReference>
<dbReference type="InterPro" id="IPR005493">
    <property type="entry name" value="RraA/RraA-like"/>
</dbReference>
<gene>
    <name evidence="2" type="ORF">DD559_02160</name>
</gene>
<feature type="binding site" evidence="1">
    <location>
        <position position="342"/>
    </location>
    <ligand>
        <name>substrate</name>
    </ligand>
</feature>
<dbReference type="AlphaFoldDB" id="A0A2U0SAC4"/>
<keyword evidence="1" id="KW-0479">Metal-binding</keyword>
<name>A0A2U0SAC4_9SPHN</name>
<protein>
    <recommendedName>
        <fullName evidence="4">Dimethylmenaquinone methyltransferase</fullName>
    </recommendedName>
</protein>
<proteinExistence type="predicted"/>
<comment type="caution">
    <text evidence="2">The sequence shown here is derived from an EMBL/GenBank/DDBJ whole genome shotgun (WGS) entry which is preliminary data.</text>
</comment>
<evidence type="ECO:0008006" key="4">
    <source>
        <dbReference type="Google" id="ProtNLM"/>
    </source>
</evidence>
<evidence type="ECO:0000256" key="1">
    <source>
        <dbReference type="PIRSR" id="PIRSR605493-1"/>
    </source>
</evidence>
<keyword evidence="3" id="KW-1185">Reference proteome</keyword>
<organism evidence="2 3">
    <name type="scientific">Sphingomonas pokkalii</name>
    <dbReference type="NCBI Taxonomy" id="2175090"/>
    <lineage>
        <taxon>Bacteria</taxon>
        <taxon>Pseudomonadati</taxon>
        <taxon>Pseudomonadota</taxon>
        <taxon>Alphaproteobacteria</taxon>
        <taxon>Sphingomonadales</taxon>
        <taxon>Sphingomonadaceae</taxon>
        <taxon>Sphingomonas</taxon>
    </lineage>
</organism>
<dbReference type="SUPFAM" id="SSF53448">
    <property type="entry name" value="Nucleotide-diphospho-sugar transferases"/>
    <property type="match status" value="1"/>
</dbReference>
<dbReference type="PANTHER" id="PTHR21485:SF6">
    <property type="entry name" value="N-ACYLNEURAMINATE CYTIDYLYLTRANSFERASE-RELATED"/>
    <property type="match status" value="1"/>
</dbReference>
<accession>A0A2U0SAC4</accession>
<evidence type="ECO:0000313" key="3">
    <source>
        <dbReference type="Proteomes" id="UP000245890"/>
    </source>
</evidence>
<dbReference type="InterPro" id="IPR050793">
    <property type="entry name" value="CMP-NeuNAc_synthase"/>
</dbReference>
<reference evidence="2 3" key="1">
    <citation type="submission" date="2018-05" db="EMBL/GenBank/DDBJ databases">
        <title>Description of Sphingomonas pokkalii sp nov, isolated from the rhizosphere of saline tolerant pokkali rice and its draft genome analysis.</title>
        <authorList>
            <person name="Menon R."/>
            <person name="Kumari S."/>
            <person name="Rameshkumar N."/>
        </authorList>
    </citation>
    <scope>NUCLEOTIDE SEQUENCE [LARGE SCALE GENOMIC DNA]</scope>
    <source>
        <strain evidence="2 3">L3B27</strain>
    </source>
</reference>
<dbReference type="InterPro" id="IPR029044">
    <property type="entry name" value="Nucleotide-diphossugar_trans"/>
</dbReference>